<dbReference type="Gene3D" id="1.10.357.10">
    <property type="entry name" value="Tetracycline Repressor, domain 2"/>
    <property type="match status" value="1"/>
</dbReference>
<evidence type="ECO:0000259" key="3">
    <source>
        <dbReference type="PROSITE" id="PS50977"/>
    </source>
</evidence>
<dbReference type="InterPro" id="IPR050624">
    <property type="entry name" value="HTH-type_Tx_Regulator"/>
</dbReference>
<keyword evidence="5" id="KW-1185">Reference proteome</keyword>
<evidence type="ECO:0000313" key="4">
    <source>
        <dbReference type="EMBL" id="SHJ45842.1"/>
    </source>
</evidence>
<dbReference type="Proteomes" id="UP000322917">
    <property type="component" value="Unassembled WGS sequence"/>
</dbReference>
<proteinExistence type="predicted"/>
<sequence length="184" mass="21480">MRNRIILATVEEINLRGFKFTMSDLTKRLSISKSSLYEHFSSKDELIATILDIVLQDLREQEEKIYNSDLPVVEKLKAALLISPKAFEPFHDRVYDDLRLTYPEEWKKVTQFRQERMNRLSDLLSQGMETAIIRPVNIKIVQQMIISTMNDLNSYRFLSENNMTYPDAMSAMLDVIIQGISVKK</sequence>
<accession>A0A1M6JGV4</accession>
<dbReference type="PANTHER" id="PTHR43479:SF11">
    <property type="entry name" value="ACREF_ENVCD OPERON REPRESSOR-RELATED"/>
    <property type="match status" value="1"/>
</dbReference>
<dbReference type="GO" id="GO:0003677">
    <property type="term" value="F:DNA binding"/>
    <property type="evidence" value="ECO:0007669"/>
    <property type="project" value="UniProtKB-UniRule"/>
</dbReference>
<dbReference type="Pfam" id="PF00440">
    <property type="entry name" value="TetR_N"/>
    <property type="match status" value="1"/>
</dbReference>
<evidence type="ECO:0000256" key="2">
    <source>
        <dbReference type="PROSITE-ProRule" id="PRU00335"/>
    </source>
</evidence>
<dbReference type="InterPro" id="IPR036271">
    <property type="entry name" value="Tet_transcr_reg_TetR-rel_C_sf"/>
</dbReference>
<dbReference type="InterPro" id="IPR009057">
    <property type="entry name" value="Homeodomain-like_sf"/>
</dbReference>
<reference evidence="4 5" key="1">
    <citation type="submission" date="2016-11" db="EMBL/GenBank/DDBJ databases">
        <authorList>
            <person name="Varghese N."/>
            <person name="Submissions S."/>
        </authorList>
    </citation>
    <scope>NUCLEOTIDE SEQUENCE [LARGE SCALE GENOMIC DNA]</scope>
    <source>
        <strain evidence="4 5">DSM 15287</strain>
    </source>
</reference>
<feature type="DNA-binding region" description="H-T-H motif" evidence="2">
    <location>
        <begin position="21"/>
        <end position="40"/>
    </location>
</feature>
<evidence type="ECO:0000256" key="1">
    <source>
        <dbReference type="ARBA" id="ARBA00023125"/>
    </source>
</evidence>
<dbReference type="AlphaFoldDB" id="A0A1M6JGV4"/>
<feature type="domain" description="HTH tetR-type" evidence="3">
    <location>
        <begin position="1"/>
        <end position="58"/>
    </location>
</feature>
<dbReference type="PANTHER" id="PTHR43479">
    <property type="entry name" value="ACREF/ENVCD OPERON REPRESSOR-RELATED"/>
    <property type="match status" value="1"/>
</dbReference>
<name>A0A1M6JGV4_9FIRM</name>
<dbReference type="InterPro" id="IPR001647">
    <property type="entry name" value="HTH_TetR"/>
</dbReference>
<gene>
    <name evidence="4" type="ORF">SAMN02745170_02596</name>
</gene>
<keyword evidence="1 2" id="KW-0238">DNA-binding</keyword>
<protein>
    <submittedName>
        <fullName evidence="4">Transcriptional regulator, TetR family</fullName>
    </submittedName>
</protein>
<dbReference type="OrthoDB" id="9812134at2"/>
<organism evidence="4 5">
    <name type="scientific">Propionispora hippei DSM 15287</name>
    <dbReference type="NCBI Taxonomy" id="1123003"/>
    <lineage>
        <taxon>Bacteria</taxon>
        <taxon>Bacillati</taxon>
        <taxon>Bacillota</taxon>
        <taxon>Negativicutes</taxon>
        <taxon>Selenomonadales</taxon>
        <taxon>Sporomusaceae</taxon>
        <taxon>Propionispora</taxon>
    </lineage>
</organism>
<dbReference type="Gene3D" id="1.10.10.60">
    <property type="entry name" value="Homeodomain-like"/>
    <property type="match status" value="1"/>
</dbReference>
<dbReference type="PRINTS" id="PR00455">
    <property type="entry name" value="HTHTETR"/>
</dbReference>
<evidence type="ECO:0000313" key="5">
    <source>
        <dbReference type="Proteomes" id="UP000322917"/>
    </source>
</evidence>
<dbReference type="PROSITE" id="PS50977">
    <property type="entry name" value="HTH_TETR_2"/>
    <property type="match status" value="1"/>
</dbReference>
<dbReference type="SUPFAM" id="SSF48498">
    <property type="entry name" value="Tetracyclin repressor-like, C-terminal domain"/>
    <property type="match status" value="1"/>
</dbReference>
<dbReference type="EMBL" id="FQZD01000022">
    <property type="protein sequence ID" value="SHJ45842.1"/>
    <property type="molecule type" value="Genomic_DNA"/>
</dbReference>
<dbReference type="RefSeq" id="WP_149735295.1">
    <property type="nucleotide sequence ID" value="NZ_FQZD01000022.1"/>
</dbReference>
<dbReference type="SUPFAM" id="SSF46689">
    <property type="entry name" value="Homeodomain-like"/>
    <property type="match status" value="1"/>
</dbReference>